<proteinExistence type="predicted"/>
<dbReference type="EMBL" id="NEXE01000061">
    <property type="protein sequence ID" value="PSN90417.1"/>
    <property type="molecule type" value="Genomic_DNA"/>
</dbReference>
<gene>
    <name evidence="1" type="ORF">B9Q03_06915</name>
</gene>
<accession>A0A2R6AVN0</accession>
<sequence length="150" mass="16722">MYLDLSKRYFPLPGEVSSAGLGEPIITPEKVHLPVHYGDGNQGGNPSVAWDFNLLSFDGYSPETGWIQDRHIEAGIYSHLILREEAECAEEGFKIQEGKKDPCEVLEERKEPCGKAPARNRACHSITVWFGGPRRAQKAGDVHMLAYLEP</sequence>
<dbReference type="AlphaFoldDB" id="A0A2R6AVN0"/>
<protein>
    <submittedName>
        <fullName evidence="1">Uncharacterized protein</fullName>
    </submittedName>
</protein>
<feature type="non-terminal residue" evidence="1">
    <location>
        <position position="150"/>
    </location>
</feature>
<name>A0A2R6AVN0_9ARCH</name>
<evidence type="ECO:0000313" key="1">
    <source>
        <dbReference type="EMBL" id="PSN90417.1"/>
    </source>
</evidence>
<reference evidence="1 2" key="1">
    <citation type="submission" date="2017-04" db="EMBL/GenBank/DDBJ databases">
        <title>Novel microbial lineages endemic to geothermal iron-oxide mats fill important gaps in the evolutionary history of Archaea.</title>
        <authorList>
            <person name="Jay Z.J."/>
            <person name="Beam J.P."/>
            <person name="Dlakic M."/>
            <person name="Rusch D.B."/>
            <person name="Kozubal M.A."/>
            <person name="Inskeep W.P."/>
        </authorList>
    </citation>
    <scope>NUCLEOTIDE SEQUENCE [LARGE SCALE GENOMIC DNA]</scope>
    <source>
        <strain evidence="1">OSP_D</strain>
    </source>
</reference>
<evidence type="ECO:0000313" key="2">
    <source>
        <dbReference type="Proteomes" id="UP000240322"/>
    </source>
</evidence>
<dbReference type="Proteomes" id="UP000240322">
    <property type="component" value="Unassembled WGS sequence"/>
</dbReference>
<organism evidence="1 2">
    <name type="scientific">Candidatus Marsarchaeota G2 archaeon OSP_D</name>
    <dbReference type="NCBI Taxonomy" id="1978157"/>
    <lineage>
        <taxon>Archaea</taxon>
        <taxon>Candidatus Marsarchaeota</taxon>
        <taxon>Candidatus Marsarchaeota group 2</taxon>
    </lineage>
</organism>
<comment type="caution">
    <text evidence="1">The sequence shown here is derived from an EMBL/GenBank/DDBJ whole genome shotgun (WGS) entry which is preliminary data.</text>
</comment>